<name>A0A4S8IZS9_MUSBA</name>
<evidence type="ECO:0000256" key="1">
    <source>
        <dbReference type="SAM" id="MobiDB-lite"/>
    </source>
</evidence>
<dbReference type="Proteomes" id="UP000317650">
    <property type="component" value="Chromosome 10"/>
</dbReference>
<dbReference type="EMBL" id="PYDT01000008">
    <property type="protein sequence ID" value="THU54149.1"/>
    <property type="molecule type" value="Genomic_DNA"/>
</dbReference>
<reference evidence="2 3" key="1">
    <citation type="journal article" date="2019" name="Nat. Plants">
        <title>Genome sequencing of Musa balbisiana reveals subgenome evolution and function divergence in polyploid bananas.</title>
        <authorList>
            <person name="Yao X."/>
        </authorList>
    </citation>
    <scope>NUCLEOTIDE SEQUENCE [LARGE SCALE GENOMIC DNA]</scope>
    <source>
        <strain evidence="3">cv. DH-PKW</strain>
        <tissue evidence="2">Leaves</tissue>
    </source>
</reference>
<accession>A0A4S8IZS9</accession>
<feature type="region of interest" description="Disordered" evidence="1">
    <location>
        <begin position="48"/>
        <end position="72"/>
    </location>
</feature>
<gene>
    <name evidence="2" type="ORF">C4D60_Mb10t21980</name>
</gene>
<evidence type="ECO:0000313" key="3">
    <source>
        <dbReference type="Proteomes" id="UP000317650"/>
    </source>
</evidence>
<evidence type="ECO:0000313" key="2">
    <source>
        <dbReference type="EMBL" id="THU54149.1"/>
    </source>
</evidence>
<organism evidence="2 3">
    <name type="scientific">Musa balbisiana</name>
    <name type="common">Banana</name>
    <dbReference type="NCBI Taxonomy" id="52838"/>
    <lineage>
        <taxon>Eukaryota</taxon>
        <taxon>Viridiplantae</taxon>
        <taxon>Streptophyta</taxon>
        <taxon>Embryophyta</taxon>
        <taxon>Tracheophyta</taxon>
        <taxon>Spermatophyta</taxon>
        <taxon>Magnoliopsida</taxon>
        <taxon>Liliopsida</taxon>
        <taxon>Zingiberales</taxon>
        <taxon>Musaceae</taxon>
        <taxon>Musa</taxon>
    </lineage>
</organism>
<keyword evidence="3" id="KW-1185">Reference proteome</keyword>
<sequence length="86" mass="9722">MIFVWVLKNASFGEKVSCFPGKENKKDDMSAAQFQLAWIKLKHAFMTKQPGKSGGEEDTKQSKNPTSKEVSITWIPVSINRLSRHP</sequence>
<protein>
    <submittedName>
        <fullName evidence="2">Uncharacterized protein</fullName>
    </submittedName>
</protein>
<proteinExistence type="predicted"/>
<comment type="caution">
    <text evidence="2">The sequence shown here is derived from an EMBL/GenBank/DDBJ whole genome shotgun (WGS) entry which is preliminary data.</text>
</comment>
<dbReference type="AlphaFoldDB" id="A0A4S8IZS9"/>